<reference evidence="8 9" key="1">
    <citation type="submission" date="2020-08" db="EMBL/GenBank/DDBJ databases">
        <title>A Genomic Blueprint of the Chicken Gut Microbiome.</title>
        <authorList>
            <person name="Gilroy R."/>
            <person name="Ravi A."/>
            <person name="Getino M."/>
            <person name="Pursley I."/>
            <person name="Horton D.L."/>
            <person name="Alikhan N.-F."/>
            <person name="Baker D."/>
            <person name="Gharbi K."/>
            <person name="Hall N."/>
            <person name="Watson M."/>
            <person name="Adriaenssens E.M."/>
            <person name="Foster-Nyarko E."/>
            <person name="Jarju S."/>
            <person name="Secka A."/>
            <person name="Antonio M."/>
            <person name="Oren A."/>
            <person name="Chaudhuri R."/>
            <person name="La Ragione R.M."/>
            <person name="Hildebrand F."/>
            <person name="Pallen M.J."/>
        </authorList>
    </citation>
    <scope>NUCLEOTIDE SEQUENCE [LARGE SCALE GENOMIC DNA]</scope>
    <source>
        <strain evidence="8 9">Sa2CUA2</strain>
    </source>
</reference>
<dbReference type="Gene3D" id="1.20.1530.10">
    <property type="entry name" value="Na+/H+ antiporter like domain"/>
    <property type="match status" value="1"/>
</dbReference>
<evidence type="ECO:0000313" key="8">
    <source>
        <dbReference type="EMBL" id="MBD7975765.1"/>
    </source>
</evidence>
<evidence type="ECO:0000256" key="3">
    <source>
        <dbReference type="ARBA" id="ARBA00022692"/>
    </source>
</evidence>
<keyword evidence="4 7" id="KW-1133">Transmembrane helix</keyword>
<evidence type="ECO:0000256" key="7">
    <source>
        <dbReference type="HAMAP-Rule" id="MF_01844"/>
    </source>
</evidence>
<protein>
    <recommendedName>
        <fullName evidence="7">Na(+)/H(+) antiporter NhaA</fullName>
    </recommendedName>
    <alternativeName>
        <fullName evidence="7">Sodium/proton antiporter NhaA</fullName>
    </alternativeName>
</protein>
<comment type="subcellular location">
    <subcellularLocation>
        <location evidence="1">Cell inner membrane</location>
        <topology evidence="1">Multi-pass membrane protein</topology>
    </subcellularLocation>
    <subcellularLocation>
        <location evidence="7">Cell membrane</location>
        <topology evidence="7">Multi-pass membrane protein</topology>
    </subcellularLocation>
</comment>
<dbReference type="InterPro" id="IPR004670">
    <property type="entry name" value="NhaA"/>
</dbReference>
<evidence type="ECO:0000256" key="4">
    <source>
        <dbReference type="ARBA" id="ARBA00022989"/>
    </source>
</evidence>
<dbReference type="Proteomes" id="UP000611945">
    <property type="component" value="Unassembled WGS sequence"/>
</dbReference>
<keyword evidence="7" id="KW-0915">Sodium</keyword>
<comment type="similarity">
    <text evidence="7">Belongs to the NhaA Na(+)/H(+) (TC 2.A.33) antiporter family.</text>
</comment>
<comment type="caution">
    <text evidence="8">The sequence shown here is derived from an EMBL/GenBank/DDBJ whole genome shotgun (WGS) entry which is preliminary data.</text>
</comment>
<name>A0ABR8TJP2_9PSED</name>
<keyword evidence="3 7" id="KW-0812">Transmembrane</keyword>
<dbReference type="InterPro" id="IPR023171">
    <property type="entry name" value="Na/H_antiporter_dom_sf"/>
</dbReference>
<evidence type="ECO:0000256" key="6">
    <source>
        <dbReference type="ARBA" id="ARBA00023201"/>
    </source>
</evidence>
<dbReference type="RefSeq" id="WP_251834552.1">
    <property type="nucleotide sequence ID" value="NZ_JACSQG010000001.1"/>
</dbReference>
<feature type="transmembrane region" description="Helical" evidence="7">
    <location>
        <begin position="78"/>
        <end position="98"/>
    </location>
</feature>
<comment type="function">
    <text evidence="7">Na(+)/H(+) antiporter that extrudes sodium in exchange for external protons.</text>
</comment>
<keyword evidence="9" id="KW-1185">Reference proteome</keyword>
<dbReference type="NCBIfam" id="TIGR00773">
    <property type="entry name" value="NhaA"/>
    <property type="match status" value="1"/>
</dbReference>
<dbReference type="HAMAP" id="MF_01844">
    <property type="entry name" value="NhaA"/>
    <property type="match status" value="1"/>
</dbReference>
<keyword evidence="6 7" id="KW-0739">Sodium transport</keyword>
<keyword evidence="7" id="KW-0050">Antiport</keyword>
<dbReference type="PANTHER" id="PTHR30341">
    <property type="entry name" value="SODIUM ION/PROTON ANTIPORTER NHAA-RELATED"/>
    <property type="match status" value="1"/>
</dbReference>
<feature type="transmembrane region" description="Helical" evidence="7">
    <location>
        <begin position="422"/>
        <end position="442"/>
    </location>
</feature>
<keyword evidence="7" id="KW-0813">Transport</keyword>
<feature type="transmembrane region" description="Helical" evidence="7">
    <location>
        <begin position="144"/>
        <end position="163"/>
    </location>
</feature>
<evidence type="ECO:0000256" key="5">
    <source>
        <dbReference type="ARBA" id="ARBA00023136"/>
    </source>
</evidence>
<feature type="transmembrane region" description="Helical" evidence="7">
    <location>
        <begin position="170"/>
        <end position="193"/>
    </location>
</feature>
<keyword evidence="5 7" id="KW-0472">Membrane</keyword>
<comment type="catalytic activity">
    <reaction evidence="7">
        <text>Na(+)(in) + 2 H(+)(out) = Na(+)(out) + 2 H(+)(in)</text>
        <dbReference type="Rhea" id="RHEA:29251"/>
        <dbReference type="ChEBI" id="CHEBI:15378"/>
        <dbReference type="ChEBI" id="CHEBI:29101"/>
    </reaction>
</comment>
<dbReference type="Pfam" id="PF06965">
    <property type="entry name" value="Na_H_antiport_1"/>
    <property type="match status" value="1"/>
</dbReference>
<gene>
    <name evidence="7 8" type="primary">nhaA</name>
    <name evidence="8" type="ORF">H9642_01015</name>
</gene>
<feature type="transmembrane region" description="Helical" evidence="7">
    <location>
        <begin position="388"/>
        <end position="410"/>
    </location>
</feature>
<organism evidence="8 9">
    <name type="scientific">Serpens gallinarum</name>
    <dbReference type="NCBI Taxonomy" id="2763075"/>
    <lineage>
        <taxon>Bacteria</taxon>
        <taxon>Pseudomonadati</taxon>
        <taxon>Pseudomonadota</taxon>
        <taxon>Gammaproteobacteria</taxon>
        <taxon>Pseudomonadales</taxon>
        <taxon>Pseudomonadaceae</taxon>
        <taxon>Pseudomonas</taxon>
    </lineage>
</organism>
<evidence type="ECO:0000256" key="2">
    <source>
        <dbReference type="ARBA" id="ARBA00022475"/>
    </source>
</evidence>
<feature type="transmembrane region" description="Helical" evidence="7">
    <location>
        <begin position="199"/>
        <end position="227"/>
    </location>
</feature>
<evidence type="ECO:0000313" key="9">
    <source>
        <dbReference type="Proteomes" id="UP000611945"/>
    </source>
</evidence>
<evidence type="ECO:0000256" key="1">
    <source>
        <dbReference type="ARBA" id="ARBA00004429"/>
    </source>
</evidence>
<feature type="transmembrane region" description="Helical" evidence="7">
    <location>
        <begin position="317"/>
        <end position="338"/>
    </location>
</feature>
<dbReference type="EMBL" id="JACSQG010000001">
    <property type="protein sequence ID" value="MBD7975765.1"/>
    <property type="molecule type" value="Genomic_DNA"/>
</dbReference>
<keyword evidence="2 7" id="KW-1003">Cell membrane</keyword>
<sequence>MPQPLSYRPASRAQRYTQQAFSALERFIHIEAVSGAALLIATLIALIWANSAQAQSYEALWHLPITLGLGDWQFTRSLHFYVNDALMTVFFLVVGMEIRREIHDGALANLRQAALPVIAAFGGVLVPALLYLAFNQQAPLSHGWAIPTATDIAFAIGVLALLGRGIPSSLRIFLLTLAIIDDVIAVLIIAVVYSGGLDYSGLLVAGLGMLMVLALQWIGIGTAYAYVIPGAVIWFGLLKTGAHPSLAGVVLGLMTPVVRLYRHAHPLEALASNLDEVRRLAGQGQADELAQPLSELRKTQRELLPPVIRVQKALHPWVAFGIMPLFALANAGVALGTVDLALADSQKVMFGVFCALVLGKPLSIFLATWITVRLGLCRLAPDMNWNGVLLIGLLGGIGFTMSIFVANLAFTSENLLSAAKLGILLGSATAACVGFLWGVLLFKRARSRA</sequence>
<proteinExistence type="inferred from homology"/>
<dbReference type="PANTHER" id="PTHR30341:SF0">
    <property type="entry name" value="NA(+)_H(+) ANTIPORTER NHAA"/>
    <property type="match status" value="1"/>
</dbReference>
<keyword evidence="7" id="KW-0406">Ion transport</keyword>
<feature type="transmembrane region" description="Helical" evidence="7">
    <location>
        <begin position="110"/>
        <end position="132"/>
    </location>
</feature>
<accession>A0ABR8TJP2</accession>
<feature type="transmembrane region" description="Helical" evidence="7">
    <location>
        <begin position="350"/>
        <end position="376"/>
    </location>
</feature>